<dbReference type="InterPro" id="IPR012910">
    <property type="entry name" value="Plug_dom"/>
</dbReference>
<evidence type="ECO:0000256" key="1">
    <source>
        <dbReference type="ARBA" id="ARBA00004571"/>
    </source>
</evidence>
<dbReference type="Gene3D" id="2.170.130.10">
    <property type="entry name" value="TonB-dependent receptor, plug domain"/>
    <property type="match status" value="1"/>
</dbReference>
<accession>A0A1H7T8B9</accession>
<dbReference type="PANTHER" id="PTHR30069:SF29">
    <property type="entry name" value="HEMOGLOBIN AND HEMOGLOBIN-HAPTOGLOBIN-BINDING PROTEIN 1-RELATED"/>
    <property type="match status" value="1"/>
</dbReference>
<dbReference type="EMBL" id="FNZR01000010">
    <property type="protein sequence ID" value="SEL81130.1"/>
    <property type="molecule type" value="Genomic_DNA"/>
</dbReference>
<dbReference type="InterPro" id="IPR013784">
    <property type="entry name" value="Carb-bd-like_fold"/>
</dbReference>
<feature type="domain" description="TonB-dependent receptor plug" evidence="14">
    <location>
        <begin position="126"/>
        <end position="230"/>
    </location>
</feature>
<dbReference type="SUPFAM" id="SSF56935">
    <property type="entry name" value="Porins"/>
    <property type="match status" value="1"/>
</dbReference>
<dbReference type="Proteomes" id="UP000198916">
    <property type="component" value="Unassembled WGS sequence"/>
</dbReference>
<dbReference type="PANTHER" id="PTHR30069">
    <property type="entry name" value="TONB-DEPENDENT OUTER MEMBRANE RECEPTOR"/>
    <property type="match status" value="1"/>
</dbReference>
<feature type="domain" description="TonB-dependent receptor-like beta-barrel" evidence="13">
    <location>
        <begin position="308"/>
        <end position="783"/>
    </location>
</feature>
<dbReference type="InterPro" id="IPR039426">
    <property type="entry name" value="TonB-dep_rcpt-like"/>
</dbReference>
<reference evidence="16" key="1">
    <citation type="submission" date="2016-10" db="EMBL/GenBank/DDBJ databases">
        <authorList>
            <person name="Varghese N."/>
            <person name="Submissions S."/>
        </authorList>
    </citation>
    <scope>NUCLEOTIDE SEQUENCE [LARGE SCALE GENOMIC DNA]</scope>
    <source>
        <strain evidence="16">Jip14</strain>
    </source>
</reference>
<evidence type="ECO:0000256" key="7">
    <source>
        <dbReference type="ARBA" id="ARBA00023136"/>
    </source>
</evidence>
<dbReference type="GO" id="GO:0030246">
    <property type="term" value="F:carbohydrate binding"/>
    <property type="evidence" value="ECO:0007669"/>
    <property type="project" value="InterPro"/>
</dbReference>
<dbReference type="OrthoDB" id="9795928at2"/>
<dbReference type="InterPro" id="IPR000531">
    <property type="entry name" value="Beta-barrel_TonB"/>
</dbReference>
<evidence type="ECO:0000256" key="3">
    <source>
        <dbReference type="ARBA" id="ARBA00022452"/>
    </source>
</evidence>
<evidence type="ECO:0000259" key="13">
    <source>
        <dbReference type="Pfam" id="PF00593"/>
    </source>
</evidence>
<evidence type="ECO:0000256" key="12">
    <source>
        <dbReference type="SAM" id="SignalP"/>
    </source>
</evidence>
<dbReference type="CDD" id="cd01347">
    <property type="entry name" value="ligand_gated_channel"/>
    <property type="match status" value="1"/>
</dbReference>
<keyword evidence="16" id="KW-1185">Reference proteome</keyword>
<evidence type="ECO:0000259" key="14">
    <source>
        <dbReference type="Pfam" id="PF07715"/>
    </source>
</evidence>
<evidence type="ECO:0000313" key="15">
    <source>
        <dbReference type="EMBL" id="SEL81130.1"/>
    </source>
</evidence>
<dbReference type="STRING" id="332977.SAMN05421740_110153"/>
<dbReference type="InterPro" id="IPR037066">
    <property type="entry name" value="Plug_dom_sf"/>
</dbReference>
<evidence type="ECO:0000256" key="11">
    <source>
        <dbReference type="RuleBase" id="RU003357"/>
    </source>
</evidence>
<dbReference type="RefSeq" id="WP_090608428.1">
    <property type="nucleotide sequence ID" value="NZ_FNZR01000010.1"/>
</dbReference>
<keyword evidence="2 10" id="KW-0813">Transport</keyword>
<evidence type="ECO:0000256" key="2">
    <source>
        <dbReference type="ARBA" id="ARBA00022448"/>
    </source>
</evidence>
<dbReference type="Gene3D" id="2.60.40.1120">
    <property type="entry name" value="Carboxypeptidase-like, regulatory domain"/>
    <property type="match status" value="1"/>
</dbReference>
<keyword evidence="7 10" id="KW-0472">Membrane</keyword>
<evidence type="ECO:0000256" key="10">
    <source>
        <dbReference type="PROSITE-ProRule" id="PRU01360"/>
    </source>
</evidence>
<organism evidence="15 16">
    <name type="scientific">Parapedobacter koreensis</name>
    <dbReference type="NCBI Taxonomy" id="332977"/>
    <lineage>
        <taxon>Bacteria</taxon>
        <taxon>Pseudomonadati</taxon>
        <taxon>Bacteroidota</taxon>
        <taxon>Sphingobacteriia</taxon>
        <taxon>Sphingobacteriales</taxon>
        <taxon>Sphingobacteriaceae</taxon>
        <taxon>Parapedobacter</taxon>
    </lineage>
</organism>
<keyword evidence="4 10" id="KW-0812">Transmembrane</keyword>
<proteinExistence type="inferred from homology"/>
<gene>
    <name evidence="15" type="ORF">SAMN05421740_110153</name>
</gene>
<sequence>MKLHYILLISLIIISVAPLTHAQQNQHVLTGKVSDGKGQPLPAVSIIIENTSYGASTDETGTYRIINIPAGTYQVKASAIGYGIQTRSITLGAAVLEPLHFTLVDADNQTLDEVIVTGVSRASLAKENPVPIVGVSAAKIEQSVESNIVDVLVKNVPGLTAVKTGPNISKPFIRGLGYNRVLTLFDGIRQEGQQWGDEHGLEVDAYNLERAEVVKGPASLIYGSDAVAGVVGLLPTMPKETDGRLHGSFTSEYQGNNGLIGNGGRLSYANERWAFTLRGSYRLAKNYTNSVDGRVYNSGFKEANASASTRYTSVAGFTSLNATYYNNLQSIPDGSRDSLSRRFTEQIAEGEDDDLLNRPIVPSSMLNAYTLSPLHQHIQHYRLYAKSNYTIGDGAMDALLAYQQNRRREYSHPLATDQPSLDVRLNTVNYGANYHLPTFLNTEVTVGVNGMYQQNESVDATDFPIPNYALFDAGIFGLAKWKYEEWTVSGGIRYDRRWLTGDDFYTRTNPATGFSERALPPDIEGAYLQFPAIDETFHGVSLSLGGTYEISPSLSLKANIARGYRAPNINEYAANGLDPGAHIIYRGNRDFEPEFSLQEDIGIDYSNPYVSATLSVFNNNLTNFIYLTQLTDEAGDAITDAQGNRTFQYQQSKAQLYGIEATLSLSPPFLPGFSFDNALAITYGFNRDEIFKGDGIQGEYLPLIPPIHATSSMHQGFTFNSSWLPTANIGLEADINAAQNRFLALNNTETYTPGYVIFNISAGADIRYSASHSLKISLQANNLFDRAYQSHLSRLKYFEYFSASPTGRLGIYNMGRNISVKLTLPF</sequence>
<dbReference type="GO" id="GO:0015344">
    <property type="term" value="F:siderophore uptake transmembrane transporter activity"/>
    <property type="evidence" value="ECO:0007669"/>
    <property type="project" value="TreeGrafter"/>
</dbReference>
<evidence type="ECO:0000256" key="9">
    <source>
        <dbReference type="ARBA" id="ARBA00023237"/>
    </source>
</evidence>
<feature type="chain" id="PRO_5011645690" evidence="12">
    <location>
        <begin position="23"/>
        <end position="826"/>
    </location>
</feature>
<dbReference type="AlphaFoldDB" id="A0A1H7T8B9"/>
<dbReference type="Pfam" id="PF00593">
    <property type="entry name" value="TonB_dep_Rec_b-barrel"/>
    <property type="match status" value="1"/>
</dbReference>
<keyword evidence="3 10" id="KW-1134">Transmembrane beta strand</keyword>
<keyword evidence="9 10" id="KW-0998">Cell outer membrane</keyword>
<dbReference type="GO" id="GO:0044718">
    <property type="term" value="P:siderophore transmembrane transport"/>
    <property type="evidence" value="ECO:0007669"/>
    <property type="project" value="TreeGrafter"/>
</dbReference>
<dbReference type="GO" id="GO:0009279">
    <property type="term" value="C:cell outer membrane"/>
    <property type="evidence" value="ECO:0007669"/>
    <property type="project" value="UniProtKB-SubCell"/>
</dbReference>
<evidence type="ECO:0000256" key="4">
    <source>
        <dbReference type="ARBA" id="ARBA00022692"/>
    </source>
</evidence>
<dbReference type="Pfam" id="PF07715">
    <property type="entry name" value="Plug"/>
    <property type="match status" value="1"/>
</dbReference>
<evidence type="ECO:0000256" key="5">
    <source>
        <dbReference type="ARBA" id="ARBA00022729"/>
    </source>
</evidence>
<evidence type="ECO:0000256" key="8">
    <source>
        <dbReference type="ARBA" id="ARBA00023170"/>
    </source>
</evidence>
<comment type="similarity">
    <text evidence="10 11">Belongs to the TonB-dependent receptor family.</text>
</comment>
<evidence type="ECO:0000256" key="6">
    <source>
        <dbReference type="ARBA" id="ARBA00023077"/>
    </source>
</evidence>
<comment type="subcellular location">
    <subcellularLocation>
        <location evidence="1 10">Cell outer membrane</location>
        <topology evidence="1 10">Multi-pass membrane protein</topology>
    </subcellularLocation>
</comment>
<keyword evidence="8" id="KW-0675">Receptor</keyword>
<dbReference type="PROSITE" id="PS52016">
    <property type="entry name" value="TONB_DEPENDENT_REC_3"/>
    <property type="match status" value="1"/>
</dbReference>
<dbReference type="Gene3D" id="2.40.170.20">
    <property type="entry name" value="TonB-dependent receptor, beta-barrel domain"/>
    <property type="match status" value="1"/>
</dbReference>
<keyword evidence="5 12" id="KW-0732">Signal</keyword>
<evidence type="ECO:0000313" key="16">
    <source>
        <dbReference type="Proteomes" id="UP000198916"/>
    </source>
</evidence>
<keyword evidence="6 11" id="KW-0798">TonB box</keyword>
<dbReference type="SUPFAM" id="SSF49452">
    <property type="entry name" value="Starch-binding domain-like"/>
    <property type="match status" value="1"/>
</dbReference>
<protein>
    <submittedName>
        <fullName evidence="15">Iron complex outermembrane recepter protein</fullName>
    </submittedName>
</protein>
<feature type="signal peptide" evidence="12">
    <location>
        <begin position="1"/>
        <end position="22"/>
    </location>
</feature>
<name>A0A1H7T8B9_9SPHI</name>
<dbReference type="Pfam" id="PF13715">
    <property type="entry name" value="CarbopepD_reg_2"/>
    <property type="match status" value="1"/>
</dbReference>
<dbReference type="InterPro" id="IPR036942">
    <property type="entry name" value="Beta-barrel_TonB_sf"/>
</dbReference>